<dbReference type="InterPro" id="IPR006052">
    <property type="entry name" value="TNF_dom"/>
</dbReference>
<evidence type="ECO:0000256" key="6">
    <source>
        <dbReference type="SAM" id="Phobius"/>
    </source>
</evidence>
<evidence type="ECO:0000259" key="7">
    <source>
        <dbReference type="PROSITE" id="PS50049"/>
    </source>
</evidence>
<comment type="similarity">
    <text evidence="2">Belongs to the tumor necrosis factor family.</text>
</comment>
<evidence type="ECO:0000256" key="2">
    <source>
        <dbReference type="ARBA" id="ARBA00008670"/>
    </source>
</evidence>
<evidence type="ECO:0000313" key="8">
    <source>
        <dbReference type="EMBL" id="KAJ8407198.1"/>
    </source>
</evidence>
<feature type="domain" description="THD" evidence="7">
    <location>
        <begin position="81"/>
        <end position="213"/>
    </location>
</feature>
<gene>
    <name evidence="8" type="ORF">AAFF_G00288740</name>
</gene>
<evidence type="ECO:0000256" key="1">
    <source>
        <dbReference type="ARBA" id="ARBA00004370"/>
    </source>
</evidence>
<dbReference type="EMBL" id="JAINUG010000040">
    <property type="protein sequence ID" value="KAJ8407198.1"/>
    <property type="molecule type" value="Genomic_DNA"/>
</dbReference>
<dbReference type="PANTHER" id="PTHR11471">
    <property type="entry name" value="TUMOR NECROSIS FACTOR FAMILY MEMBER"/>
    <property type="match status" value="1"/>
</dbReference>
<dbReference type="Proteomes" id="UP001221898">
    <property type="component" value="Unassembled WGS sequence"/>
</dbReference>
<organism evidence="8 9">
    <name type="scientific">Aldrovandia affinis</name>
    <dbReference type="NCBI Taxonomy" id="143900"/>
    <lineage>
        <taxon>Eukaryota</taxon>
        <taxon>Metazoa</taxon>
        <taxon>Chordata</taxon>
        <taxon>Craniata</taxon>
        <taxon>Vertebrata</taxon>
        <taxon>Euteleostomi</taxon>
        <taxon>Actinopterygii</taxon>
        <taxon>Neopterygii</taxon>
        <taxon>Teleostei</taxon>
        <taxon>Notacanthiformes</taxon>
        <taxon>Halosauridae</taxon>
        <taxon>Aldrovandia</taxon>
    </lineage>
</organism>
<sequence>MINTYHTSLPPPPVPPRQGAHRPATGRATPLLWFLSVVMVLQMGVTFGGFVYLFRKSSTISQAAEKVGFLSGSVPFQDSGVVAHMAPESDSGSFTSKTLKWNRAHSLLVKVTYLYTPGALKILIPGEYYVYSQVTFSKMHPKAPLFHSIVSRRSMENKVLLRAYASLNNEKPLTSFQGGVFKLEKDEELSLNVTDTSLVNLEVTSTTFGLFML</sequence>
<comment type="caution">
    <text evidence="8">The sequence shown here is derived from an EMBL/GenBank/DDBJ whole genome shotgun (WGS) entry which is preliminary data.</text>
</comment>
<protein>
    <recommendedName>
        <fullName evidence="7">THD domain-containing protein</fullName>
    </recommendedName>
</protein>
<evidence type="ECO:0000313" key="9">
    <source>
        <dbReference type="Proteomes" id="UP001221898"/>
    </source>
</evidence>
<keyword evidence="6" id="KW-0812">Transmembrane</keyword>
<dbReference type="SMART" id="SM00207">
    <property type="entry name" value="TNF"/>
    <property type="match status" value="1"/>
</dbReference>
<dbReference type="SUPFAM" id="SSF49842">
    <property type="entry name" value="TNF-like"/>
    <property type="match status" value="1"/>
</dbReference>
<dbReference type="AlphaFoldDB" id="A0AAD7SRC0"/>
<dbReference type="Gene3D" id="2.60.120.40">
    <property type="match status" value="1"/>
</dbReference>
<feature type="transmembrane region" description="Helical" evidence="6">
    <location>
        <begin position="31"/>
        <end position="54"/>
    </location>
</feature>
<evidence type="ECO:0000256" key="5">
    <source>
        <dbReference type="SAM" id="MobiDB-lite"/>
    </source>
</evidence>
<keyword evidence="3" id="KW-0202">Cytokine</keyword>
<dbReference type="GO" id="GO:0006955">
    <property type="term" value="P:immune response"/>
    <property type="evidence" value="ECO:0007669"/>
    <property type="project" value="InterPro"/>
</dbReference>
<feature type="region of interest" description="Disordered" evidence="5">
    <location>
        <begin position="1"/>
        <end position="23"/>
    </location>
</feature>
<evidence type="ECO:0000256" key="4">
    <source>
        <dbReference type="ARBA" id="ARBA00023136"/>
    </source>
</evidence>
<keyword evidence="6" id="KW-1133">Transmembrane helix</keyword>
<name>A0AAD7SRC0_9TELE</name>
<dbReference type="PANTHER" id="PTHR11471:SF57">
    <property type="entry name" value="CD154"/>
    <property type="match status" value="1"/>
</dbReference>
<accession>A0AAD7SRC0</accession>
<comment type="subcellular location">
    <subcellularLocation>
        <location evidence="1">Membrane</location>
    </subcellularLocation>
</comment>
<keyword evidence="4 6" id="KW-0472">Membrane</keyword>
<dbReference type="PROSITE" id="PS50049">
    <property type="entry name" value="THD_2"/>
    <property type="match status" value="1"/>
</dbReference>
<dbReference type="GO" id="GO:0005164">
    <property type="term" value="F:tumor necrosis factor receptor binding"/>
    <property type="evidence" value="ECO:0007669"/>
    <property type="project" value="InterPro"/>
</dbReference>
<dbReference type="GO" id="GO:0016020">
    <property type="term" value="C:membrane"/>
    <property type="evidence" value="ECO:0007669"/>
    <property type="project" value="UniProtKB-SubCell"/>
</dbReference>
<dbReference type="GO" id="GO:0005125">
    <property type="term" value="F:cytokine activity"/>
    <property type="evidence" value="ECO:0007669"/>
    <property type="project" value="UniProtKB-KW"/>
</dbReference>
<dbReference type="Pfam" id="PF00229">
    <property type="entry name" value="TNF"/>
    <property type="match status" value="1"/>
</dbReference>
<reference evidence="8" key="1">
    <citation type="journal article" date="2023" name="Science">
        <title>Genome structures resolve the early diversification of teleost fishes.</title>
        <authorList>
            <person name="Parey E."/>
            <person name="Louis A."/>
            <person name="Montfort J."/>
            <person name="Bouchez O."/>
            <person name="Roques C."/>
            <person name="Iampietro C."/>
            <person name="Lluch J."/>
            <person name="Castinel A."/>
            <person name="Donnadieu C."/>
            <person name="Desvignes T."/>
            <person name="Floi Bucao C."/>
            <person name="Jouanno E."/>
            <person name="Wen M."/>
            <person name="Mejri S."/>
            <person name="Dirks R."/>
            <person name="Jansen H."/>
            <person name="Henkel C."/>
            <person name="Chen W.J."/>
            <person name="Zahm M."/>
            <person name="Cabau C."/>
            <person name="Klopp C."/>
            <person name="Thompson A.W."/>
            <person name="Robinson-Rechavi M."/>
            <person name="Braasch I."/>
            <person name="Lecointre G."/>
            <person name="Bobe J."/>
            <person name="Postlethwait J.H."/>
            <person name="Berthelot C."/>
            <person name="Roest Crollius H."/>
            <person name="Guiguen Y."/>
        </authorList>
    </citation>
    <scope>NUCLEOTIDE SEQUENCE</scope>
    <source>
        <strain evidence="8">NC1722</strain>
    </source>
</reference>
<evidence type="ECO:0000256" key="3">
    <source>
        <dbReference type="ARBA" id="ARBA00022514"/>
    </source>
</evidence>
<proteinExistence type="inferred from homology"/>
<dbReference type="GO" id="GO:0005615">
    <property type="term" value="C:extracellular space"/>
    <property type="evidence" value="ECO:0007669"/>
    <property type="project" value="UniProtKB-KW"/>
</dbReference>
<dbReference type="InterPro" id="IPR008983">
    <property type="entry name" value="Tumour_necrosis_fac-like_dom"/>
</dbReference>
<keyword evidence="9" id="KW-1185">Reference proteome</keyword>